<name>A0A2H3JD93_WOLCO</name>
<organism evidence="1 2">
    <name type="scientific">Wolfiporia cocos (strain MD-104)</name>
    <name type="common">Brown rot fungus</name>
    <dbReference type="NCBI Taxonomy" id="742152"/>
    <lineage>
        <taxon>Eukaryota</taxon>
        <taxon>Fungi</taxon>
        <taxon>Dikarya</taxon>
        <taxon>Basidiomycota</taxon>
        <taxon>Agaricomycotina</taxon>
        <taxon>Agaricomycetes</taxon>
        <taxon>Polyporales</taxon>
        <taxon>Phaeolaceae</taxon>
        <taxon>Wolfiporia</taxon>
    </lineage>
</organism>
<proteinExistence type="predicted"/>
<gene>
    <name evidence="1" type="ORF">WOLCODRAFT_27356</name>
</gene>
<keyword evidence="2" id="KW-1185">Reference proteome</keyword>
<reference evidence="1 2" key="1">
    <citation type="journal article" date="2012" name="Science">
        <title>The Paleozoic origin of enzymatic lignin decomposition reconstructed from 31 fungal genomes.</title>
        <authorList>
            <person name="Floudas D."/>
            <person name="Binder M."/>
            <person name="Riley R."/>
            <person name="Barry K."/>
            <person name="Blanchette R.A."/>
            <person name="Henrissat B."/>
            <person name="Martinez A.T."/>
            <person name="Otillar R."/>
            <person name="Spatafora J.W."/>
            <person name="Yadav J.S."/>
            <person name="Aerts A."/>
            <person name="Benoit I."/>
            <person name="Boyd A."/>
            <person name="Carlson A."/>
            <person name="Copeland A."/>
            <person name="Coutinho P.M."/>
            <person name="de Vries R.P."/>
            <person name="Ferreira P."/>
            <person name="Findley K."/>
            <person name="Foster B."/>
            <person name="Gaskell J."/>
            <person name="Glotzer D."/>
            <person name="Gorecki P."/>
            <person name="Heitman J."/>
            <person name="Hesse C."/>
            <person name="Hori C."/>
            <person name="Igarashi K."/>
            <person name="Jurgens J.A."/>
            <person name="Kallen N."/>
            <person name="Kersten P."/>
            <person name="Kohler A."/>
            <person name="Kuees U."/>
            <person name="Kumar T.K.A."/>
            <person name="Kuo A."/>
            <person name="LaButti K."/>
            <person name="Larrondo L.F."/>
            <person name="Lindquist E."/>
            <person name="Ling A."/>
            <person name="Lombard V."/>
            <person name="Lucas S."/>
            <person name="Lundell T."/>
            <person name="Martin R."/>
            <person name="McLaughlin D.J."/>
            <person name="Morgenstern I."/>
            <person name="Morin E."/>
            <person name="Murat C."/>
            <person name="Nagy L.G."/>
            <person name="Nolan M."/>
            <person name="Ohm R.A."/>
            <person name="Patyshakuliyeva A."/>
            <person name="Rokas A."/>
            <person name="Ruiz-Duenas F.J."/>
            <person name="Sabat G."/>
            <person name="Salamov A."/>
            <person name="Samejima M."/>
            <person name="Schmutz J."/>
            <person name="Slot J.C."/>
            <person name="St John F."/>
            <person name="Stenlid J."/>
            <person name="Sun H."/>
            <person name="Sun S."/>
            <person name="Syed K."/>
            <person name="Tsang A."/>
            <person name="Wiebenga A."/>
            <person name="Young D."/>
            <person name="Pisabarro A."/>
            <person name="Eastwood D.C."/>
            <person name="Martin F."/>
            <person name="Cullen D."/>
            <person name="Grigoriev I.V."/>
            <person name="Hibbett D.S."/>
        </authorList>
    </citation>
    <scope>NUCLEOTIDE SEQUENCE [LARGE SCALE GENOMIC DNA]</scope>
    <source>
        <strain evidence="1 2">MD-104</strain>
    </source>
</reference>
<dbReference type="EMBL" id="KB467832">
    <property type="protein sequence ID" value="PCH34664.1"/>
    <property type="molecule type" value="Genomic_DNA"/>
</dbReference>
<dbReference type="Proteomes" id="UP000218811">
    <property type="component" value="Unassembled WGS sequence"/>
</dbReference>
<evidence type="ECO:0000313" key="2">
    <source>
        <dbReference type="Proteomes" id="UP000218811"/>
    </source>
</evidence>
<accession>A0A2H3JD93</accession>
<evidence type="ECO:0000313" key="1">
    <source>
        <dbReference type="EMBL" id="PCH34664.1"/>
    </source>
</evidence>
<protein>
    <submittedName>
        <fullName evidence="1">Uncharacterized protein</fullName>
    </submittedName>
</protein>
<dbReference type="AlphaFoldDB" id="A0A2H3JD93"/>
<sequence>MSIRLLASTNHSDAFVVASASVCVRRLAVCRMVSKDKLGIYDLVIADVSAVC</sequence>